<dbReference type="Pfam" id="PF03136">
    <property type="entry name" value="Pup_ligase"/>
    <property type="match status" value="1"/>
</dbReference>
<protein>
    <submittedName>
        <fullName evidence="2">Protein containing DUF245</fullName>
    </submittedName>
</protein>
<name>T0Y8L7_9ZZZZ</name>
<evidence type="ECO:0000313" key="2">
    <source>
        <dbReference type="EMBL" id="EQD29488.1"/>
    </source>
</evidence>
<organism evidence="2">
    <name type="scientific">mine drainage metagenome</name>
    <dbReference type="NCBI Taxonomy" id="410659"/>
    <lineage>
        <taxon>unclassified sequences</taxon>
        <taxon>metagenomes</taxon>
        <taxon>ecological metagenomes</taxon>
    </lineage>
</organism>
<dbReference type="AlphaFoldDB" id="T0Y8L7"/>
<evidence type="ECO:0000256" key="1">
    <source>
        <dbReference type="SAM" id="MobiDB-lite"/>
    </source>
</evidence>
<reference evidence="2" key="1">
    <citation type="submission" date="2013-08" db="EMBL/GenBank/DDBJ databases">
        <authorList>
            <person name="Mendez C."/>
            <person name="Richter M."/>
            <person name="Ferrer M."/>
            <person name="Sanchez J."/>
        </authorList>
    </citation>
    <scope>NUCLEOTIDE SEQUENCE</scope>
</reference>
<dbReference type="PANTHER" id="PTHR42307">
    <property type="entry name" value="PUP DEAMIDASE/DEPUPYLASE"/>
    <property type="match status" value="1"/>
</dbReference>
<comment type="caution">
    <text evidence="2">The sequence shown here is derived from an EMBL/GenBank/DDBJ whole genome shotgun (WGS) entry which is preliminary data.</text>
</comment>
<proteinExistence type="predicted"/>
<reference evidence="2" key="2">
    <citation type="journal article" date="2014" name="ISME J.">
        <title>Microbial stratification in low pH oxic and suboxic macroscopic growths along an acid mine drainage.</title>
        <authorList>
            <person name="Mendez-Garcia C."/>
            <person name="Mesa V."/>
            <person name="Sprenger R.R."/>
            <person name="Richter M."/>
            <person name="Diez M.S."/>
            <person name="Solano J."/>
            <person name="Bargiela R."/>
            <person name="Golyshina O.V."/>
            <person name="Manteca A."/>
            <person name="Ramos J.L."/>
            <person name="Gallego J.R."/>
            <person name="Llorente I."/>
            <person name="Martins Dos Santos V.A."/>
            <person name="Jensen O.N."/>
            <person name="Pelaez A.I."/>
            <person name="Sanchez J."/>
            <person name="Ferrer M."/>
        </authorList>
    </citation>
    <scope>NUCLEOTIDE SEQUENCE</scope>
</reference>
<accession>T0Y8L7</accession>
<dbReference type="GO" id="GO:0070490">
    <property type="term" value="P:protein pupylation"/>
    <property type="evidence" value="ECO:0007669"/>
    <property type="project" value="TreeGrafter"/>
</dbReference>
<gene>
    <name evidence="2" type="ORF">B1B_18747</name>
</gene>
<feature type="region of interest" description="Disordered" evidence="1">
    <location>
        <begin position="89"/>
        <end position="119"/>
    </location>
</feature>
<feature type="non-terminal residue" evidence="2">
    <location>
        <position position="1"/>
    </location>
</feature>
<dbReference type="GO" id="GO:0005524">
    <property type="term" value="F:ATP binding"/>
    <property type="evidence" value="ECO:0007669"/>
    <property type="project" value="TreeGrafter"/>
</dbReference>
<dbReference type="GO" id="GO:0010498">
    <property type="term" value="P:proteasomal protein catabolic process"/>
    <property type="evidence" value="ECO:0007669"/>
    <property type="project" value="InterPro"/>
</dbReference>
<dbReference type="PANTHER" id="PTHR42307:SF3">
    <property type="entry name" value="PUP--PROTEIN LIGASE"/>
    <property type="match status" value="1"/>
</dbReference>
<dbReference type="GO" id="GO:0019941">
    <property type="term" value="P:modification-dependent protein catabolic process"/>
    <property type="evidence" value="ECO:0007669"/>
    <property type="project" value="InterPro"/>
</dbReference>
<sequence length="119" mass="13658">RECDWVMKYNLLQAYRAKRGIALSHPRVSMMDLQYHDIDMSKGIYYRLVERGLAERITTDASIENAISNPPATTRARLRGEFVKRAKRKEQGFHRGLGTSQVERPGTENRATEGSFQIS</sequence>
<dbReference type="EMBL" id="AUZY01012566">
    <property type="protein sequence ID" value="EQD29488.1"/>
    <property type="molecule type" value="Genomic_DNA"/>
</dbReference>
<dbReference type="InterPro" id="IPR004347">
    <property type="entry name" value="Pup_ligase/deamidase"/>
</dbReference>